<protein>
    <recommendedName>
        <fullName evidence="4">XRE family transcriptional regulator</fullName>
    </recommendedName>
</protein>
<dbReference type="eggNOG" id="ENOG502ZDTA">
    <property type="taxonomic scope" value="Bacteria"/>
</dbReference>
<keyword evidence="3" id="KW-1185">Reference proteome</keyword>
<dbReference type="EMBL" id="JHEH01000030">
    <property type="protein sequence ID" value="KEP68536.1"/>
    <property type="molecule type" value="Genomic_DNA"/>
</dbReference>
<proteinExistence type="predicted"/>
<evidence type="ECO:0008006" key="4">
    <source>
        <dbReference type="Google" id="ProtNLM"/>
    </source>
</evidence>
<dbReference type="RefSeq" id="WP_038067780.1">
    <property type="nucleotide sequence ID" value="NZ_FOVB01000004.1"/>
</dbReference>
<dbReference type="OrthoDB" id="7874560at2"/>
<gene>
    <name evidence="2" type="ORF">DL1_07895</name>
    <name evidence="1" type="ORF">DL1_11225</name>
</gene>
<evidence type="ECO:0000313" key="1">
    <source>
        <dbReference type="EMBL" id="KEP68536.1"/>
    </source>
</evidence>
<reference evidence="2 3" key="1">
    <citation type="submission" date="2014-03" db="EMBL/GenBank/DDBJ databases">
        <title>The draft genome sequence of Thioclava dalianensis DLFJ1-1.</title>
        <authorList>
            <person name="Lai Q."/>
            <person name="Shao Z."/>
        </authorList>
    </citation>
    <scope>NUCLEOTIDE SEQUENCE [LARGE SCALE GENOMIC DNA]</scope>
    <source>
        <strain evidence="2 3">DLFJ1-1</strain>
    </source>
</reference>
<dbReference type="EMBL" id="JHEH01000021">
    <property type="protein sequence ID" value="KEP68942.1"/>
    <property type="molecule type" value="Genomic_DNA"/>
</dbReference>
<dbReference type="Proteomes" id="UP000027725">
    <property type="component" value="Unassembled WGS sequence"/>
</dbReference>
<name>A0A074U2Q8_9RHOB</name>
<dbReference type="STRING" id="1185766.SAMN05216224_104291"/>
<dbReference type="AlphaFoldDB" id="A0A074U2Q8"/>
<comment type="caution">
    <text evidence="2">The sequence shown here is derived from an EMBL/GenBank/DDBJ whole genome shotgun (WGS) entry which is preliminary data.</text>
</comment>
<evidence type="ECO:0000313" key="2">
    <source>
        <dbReference type="EMBL" id="KEP68942.1"/>
    </source>
</evidence>
<evidence type="ECO:0000313" key="3">
    <source>
        <dbReference type="Proteomes" id="UP000027725"/>
    </source>
</evidence>
<accession>A0A074U2Q8</accession>
<organism evidence="2 3">
    <name type="scientific">Thioclava dalianensis</name>
    <dbReference type="NCBI Taxonomy" id="1185766"/>
    <lineage>
        <taxon>Bacteria</taxon>
        <taxon>Pseudomonadati</taxon>
        <taxon>Pseudomonadota</taxon>
        <taxon>Alphaproteobacteria</taxon>
        <taxon>Rhodobacterales</taxon>
        <taxon>Paracoccaceae</taxon>
        <taxon>Thioclava</taxon>
    </lineage>
</organism>
<sequence length="71" mass="8111">MNKDYTEAEARMQFYADTIGVHPPSRLLSEDGAPAPELLNFCVRYGASLDWIFLGDVRRMIRDSYEVARQG</sequence>